<keyword evidence="2" id="KW-1185">Reference proteome</keyword>
<evidence type="ECO:0000313" key="1">
    <source>
        <dbReference type="EMBL" id="RCX18366.1"/>
    </source>
</evidence>
<protein>
    <submittedName>
        <fullName evidence="1">Uncharacterized protein</fullName>
    </submittedName>
</protein>
<dbReference type="Proteomes" id="UP000253034">
    <property type="component" value="Unassembled WGS sequence"/>
</dbReference>
<name>A0A369BCR0_9FIRM</name>
<dbReference type="AlphaFoldDB" id="A0A369BCR0"/>
<comment type="caution">
    <text evidence="1">The sequence shown here is derived from an EMBL/GenBank/DDBJ whole genome shotgun (WGS) entry which is preliminary data.</text>
</comment>
<organism evidence="1 2">
    <name type="scientific">Anaerobacterium chartisolvens</name>
    <dbReference type="NCBI Taxonomy" id="1297424"/>
    <lineage>
        <taxon>Bacteria</taxon>
        <taxon>Bacillati</taxon>
        <taxon>Bacillota</taxon>
        <taxon>Clostridia</taxon>
        <taxon>Eubacteriales</taxon>
        <taxon>Oscillospiraceae</taxon>
        <taxon>Anaerobacterium</taxon>
    </lineage>
</organism>
<dbReference type="RefSeq" id="WP_278278800.1">
    <property type="nucleotide sequence ID" value="NZ_QPJT01000005.1"/>
</dbReference>
<accession>A0A369BCR0</accession>
<evidence type="ECO:0000313" key="2">
    <source>
        <dbReference type="Proteomes" id="UP000253034"/>
    </source>
</evidence>
<sequence>MNDLKPHKLRMWLHSKDPEFTERVNEIIELYVNTPRDETVICVD</sequence>
<gene>
    <name evidence="1" type="ORF">DFR58_105130</name>
</gene>
<proteinExistence type="predicted"/>
<dbReference type="EMBL" id="QPJT01000005">
    <property type="protein sequence ID" value="RCX18366.1"/>
    <property type="molecule type" value="Genomic_DNA"/>
</dbReference>
<reference evidence="1 2" key="1">
    <citation type="submission" date="2018-07" db="EMBL/GenBank/DDBJ databases">
        <title>Genomic Encyclopedia of Type Strains, Phase IV (KMG-IV): sequencing the most valuable type-strain genomes for metagenomic binning, comparative biology and taxonomic classification.</title>
        <authorList>
            <person name="Goeker M."/>
        </authorList>
    </citation>
    <scope>NUCLEOTIDE SEQUENCE [LARGE SCALE GENOMIC DNA]</scope>
    <source>
        <strain evidence="1 2">DSM 27016</strain>
    </source>
</reference>